<dbReference type="SUPFAM" id="SSF48435">
    <property type="entry name" value="Bacterial muramidases"/>
    <property type="match status" value="1"/>
</dbReference>
<evidence type="ECO:0000259" key="4">
    <source>
        <dbReference type="Pfam" id="PF01464"/>
    </source>
</evidence>
<dbReference type="InterPro" id="IPR008258">
    <property type="entry name" value="Transglycosylase_SLT_dom_1"/>
</dbReference>
<comment type="similarity">
    <text evidence="1">Belongs to the transglycosylase Slt family.</text>
</comment>
<comment type="caution">
    <text evidence="5">The sequence shown here is derived from an EMBL/GenBank/DDBJ whole genome shotgun (WGS) entry which is preliminary data.</text>
</comment>
<feature type="signal peptide" evidence="3">
    <location>
        <begin position="1"/>
        <end position="20"/>
    </location>
</feature>
<dbReference type="GO" id="GO:0042597">
    <property type="term" value="C:periplasmic space"/>
    <property type="evidence" value="ECO:0007669"/>
    <property type="project" value="InterPro"/>
</dbReference>
<dbReference type="PANTHER" id="PTHR37423:SF5">
    <property type="entry name" value="SOLUBLE LYTIC MUREIN TRANSGLYCOSYLASE"/>
    <property type="match status" value="1"/>
</dbReference>
<dbReference type="PROSITE" id="PS51257">
    <property type="entry name" value="PROKAR_LIPOPROTEIN"/>
    <property type="match status" value="1"/>
</dbReference>
<dbReference type="AlphaFoldDB" id="A0A923SC74"/>
<dbReference type="Pfam" id="PF01464">
    <property type="entry name" value="SLT"/>
    <property type="match status" value="1"/>
</dbReference>
<dbReference type="CDD" id="cd13401">
    <property type="entry name" value="Slt70-like"/>
    <property type="match status" value="1"/>
</dbReference>
<dbReference type="Gene3D" id="1.10.530.10">
    <property type="match status" value="1"/>
</dbReference>
<gene>
    <name evidence="5" type="ORF">H8N03_17135</name>
</gene>
<dbReference type="PANTHER" id="PTHR37423">
    <property type="entry name" value="SOLUBLE LYTIC MUREIN TRANSGLYCOSYLASE-RELATED"/>
    <property type="match status" value="1"/>
</dbReference>
<feature type="domain" description="Transglycosylase SLT" evidence="4">
    <location>
        <begin position="497"/>
        <end position="600"/>
    </location>
</feature>
<evidence type="ECO:0000313" key="5">
    <source>
        <dbReference type="EMBL" id="MBC5784676.1"/>
    </source>
</evidence>
<protein>
    <submittedName>
        <fullName evidence="5">Lytic transglycosylase domain-containing protein</fullName>
    </submittedName>
</protein>
<reference evidence="5" key="1">
    <citation type="submission" date="2020-08" db="EMBL/GenBank/DDBJ databases">
        <title>Ramlibacter sp. USB13 16S ribosomal RNA gene genome sequencing and assembly.</title>
        <authorList>
            <person name="Kang M."/>
        </authorList>
    </citation>
    <scope>NUCLEOTIDE SEQUENCE</scope>
    <source>
        <strain evidence="5">USB13</strain>
    </source>
</reference>
<evidence type="ECO:0000256" key="2">
    <source>
        <dbReference type="ARBA" id="ARBA00022729"/>
    </source>
</evidence>
<evidence type="ECO:0000256" key="3">
    <source>
        <dbReference type="SAM" id="SignalP"/>
    </source>
</evidence>
<name>A0A923SC74_9BURK</name>
<dbReference type="InterPro" id="IPR008939">
    <property type="entry name" value="Lytic_TGlycosylase_superhlx_U"/>
</dbReference>
<accession>A0A923SC74</accession>
<keyword evidence="2 3" id="KW-0732">Signal</keyword>
<sequence>MKLRTILASLAVVLGACSHAQQTTQPRDDVILEMQKAFAAGNKARLAQLLPLAQGHALEPWAAYWELRARLDTASAGELQQFFARFPGTYQEDRLRNDWLQVLGQRRDWDTFAQEYPKFRMKDDREVRCYALLVTALKDPNTLPAVSEDVRRNWLAQREADDGCTLAAASVLGKPGSKLTAGDGWRKARQAVEANRPRAASDALQIVKPEAEPLLKELMAQPSKFLSSKVFAASRTRREVVGLALIKMATSDIENAASQLENKWGPQLHPEERDWIWGVIGRQAAQRMQPDANAYFSKVERDRYLSDELLGWKVRAALRAPRGTDWKNVLEAINAMSDEAQADPTWVYWKARALLASPHPTEAHRAEAEKLLQSIASAKGFYEQLALEELGQKIGVPAKPQPITDEEKKSARQEPGLNRALYAIALGLRGEGNREWNYTTNLHRPGGFNDRELLAAAQYACDREVWDRCINTSERTKVEFDFEQRYPTPFRESVVRRAKEINLDPAYVYGLIRQESRFVMDARSSVGASGLMQVMPATARWTARKIGMDNFKADQLHDRDTNIAIGTGYLKLVLDDFGGSMPMAAAAYNAGPSRPRAWRNGPLMEGAAWAENVPFTETRDYVKKVLANTTFYAAMLTGQPQSLKARLGMIGPRDTAQPAPNGDLP</sequence>
<proteinExistence type="inferred from homology"/>
<organism evidence="5 6">
    <name type="scientific">Ramlibacter cellulosilyticus</name>
    <dbReference type="NCBI Taxonomy" id="2764187"/>
    <lineage>
        <taxon>Bacteria</taxon>
        <taxon>Pseudomonadati</taxon>
        <taxon>Pseudomonadota</taxon>
        <taxon>Betaproteobacteria</taxon>
        <taxon>Burkholderiales</taxon>
        <taxon>Comamonadaceae</taxon>
        <taxon>Ramlibacter</taxon>
    </lineage>
</organism>
<dbReference type="Gene3D" id="1.25.20.10">
    <property type="entry name" value="Bacterial muramidases"/>
    <property type="match status" value="1"/>
</dbReference>
<feature type="chain" id="PRO_5037689308" evidence="3">
    <location>
        <begin position="21"/>
        <end position="665"/>
    </location>
</feature>
<evidence type="ECO:0000313" key="6">
    <source>
        <dbReference type="Proteomes" id="UP000608513"/>
    </source>
</evidence>
<dbReference type="SUPFAM" id="SSF53955">
    <property type="entry name" value="Lysozyme-like"/>
    <property type="match status" value="1"/>
</dbReference>
<evidence type="ECO:0000256" key="1">
    <source>
        <dbReference type="ARBA" id="ARBA00007734"/>
    </source>
</evidence>
<dbReference type="InterPro" id="IPR023346">
    <property type="entry name" value="Lysozyme-like_dom_sf"/>
</dbReference>
<keyword evidence="6" id="KW-1185">Reference proteome</keyword>
<dbReference type="GO" id="GO:0004553">
    <property type="term" value="F:hydrolase activity, hydrolyzing O-glycosyl compounds"/>
    <property type="evidence" value="ECO:0007669"/>
    <property type="project" value="InterPro"/>
</dbReference>
<dbReference type="Proteomes" id="UP000608513">
    <property type="component" value="Unassembled WGS sequence"/>
</dbReference>
<dbReference type="EMBL" id="JACORT010000007">
    <property type="protein sequence ID" value="MBC5784676.1"/>
    <property type="molecule type" value="Genomic_DNA"/>
</dbReference>